<proteinExistence type="predicted"/>
<organism evidence="1 2">
    <name type="scientific">Candidatus Segetimicrobium genomatis</name>
    <dbReference type="NCBI Taxonomy" id="2569760"/>
    <lineage>
        <taxon>Bacteria</taxon>
        <taxon>Bacillati</taxon>
        <taxon>Candidatus Sysuimicrobiota</taxon>
        <taxon>Candidatus Sysuimicrobiia</taxon>
        <taxon>Candidatus Sysuimicrobiales</taxon>
        <taxon>Candidatus Segetimicrobiaceae</taxon>
        <taxon>Candidatus Segetimicrobium</taxon>
    </lineage>
</organism>
<accession>A0A537J6H9</accession>
<dbReference type="Proteomes" id="UP000320048">
    <property type="component" value="Unassembled WGS sequence"/>
</dbReference>
<gene>
    <name evidence="1" type="ORF">E6H04_11040</name>
</gene>
<reference evidence="1 2" key="1">
    <citation type="journal article" date="2019" name="Nat. Microbiol.">
        <title>Mediterranean grassland soil C-N compound turnover is dependent on rainfall and depth, and is mediated by genomically divergent microorganisms.</title>
        <authorList>
            <person name="Diamond S."/>
            <person name="Andeer P.F."/>
            <person name="Li Z."/>
            <person name="Crits-Christoph A."/>
            <person name="Burstein D."/>
            <person name="Anantharaman K."/>
            <person name="Lane K.R."/>
            <person name="Thomas B.C."/>
            <person name="Pan C."/>
            <person name="Northen T.R."/>
            <person name="Banfield J.F."/>
        </authorList>
    </citation>
    <scope>NUCLEOTIDE SEQUENCE [LARGE SCALE GENOMIC DNA]</scope>
    <source>
        <strain evidence="1">NP_7</strain>
    </source>
</reference>
<dbReference type="AlphaFoldDB" id="A0A537J6H9"/>
<evidence type="ECO:0000313" key="1">
    <source>
        <dbReference type="EMBL" id="TMI79158.1"/>
    </source>
</evidence>
<protein>
    <submittedName>
        <fullName evidence="1">Uncharacterized protein</fullName>
    </submittedName>
</protein>
<name>A0A537J6H9_9BACT</name>
<comment type="caution">
    <text evidence="1">The sequence shown here is derived from an EMBL/GenBank/DDBJ whole genome shotgun (WGS) entry which is preliminary data.</text>
</comment>
<sequence length="164" mass="17458">MSPTKLLLHNYPAVSGGPYKSALRGMDQRVFAISSACAGCNGVPSLTLTPIGGQAQPLVKGIDSMLITYVLNRVYALATCDGQTGGTSSLCVVILPTTGKSIAGDWQLVRAIIFTLDARSTFLVRASGGACGYSDGYFHLCGAFEISPRNFMFHQSTRVPWTPY</sequence>
<dbReference type="EMBL" id="VBAO01000309">
    <property type="protein sequence ID" value="TMI79158.1"/>
    <property type="molecule type" value="Genomic_DNA"/>
</dbReference>
<evidence type="ECO:0000313" key="2">
    <source>
        <dbReference type="Proteomes" id="UP000320048"/>
    </source>
</evidence>